<keyword evidence="3" id="KW-1185">Reference proteome</keyword>
<comment type="caution">
    <text evidence="2">The sequence shown here is derived from an EMBL/GenBank/DDBJ whole genome shotgun (WGS) entry which is preliminary data.</text>
</comment>
<organism evidence="2 3">
    <name type="scientific">Dentiscutata erythropus</name>
    <dbReference type="NCBI Taxonomy" id="1348616"/>
    <lineage>
        <taxon>Eukaryota</taxon>
        <taxon>Fungi</taxon>
        <taxon>Fungi incertae sedis</taxon>
        <taxon>Mucoromycota</taxon>
        <taxon>Glomeromycotina</taxon>
        <taxon>Glomeromycetes</taxon>
        <taxon>Diversisporales</taxon>
        <taxon>Gigasporaceae</taxon>
        <taxon>Dentiscutata</taxon>
    </lineage>
</organism>
<dbReference type="EMBL" id="CAJVPY010008228">
    <property type="protein sequence ID" value="CAG8693077.1"/>
    <property type="molecule type" value="Genomic_DNA"/>
</dbReference>
<proteinExistence type="predicted"/>
<protein>
    <submittedName>
        <fullName evidence="2">24056_t:CDS:1</fullName>
    </submittedName>
</protein>
<evidence type="ECO:0000313" key="2">
    <source>
        <dbReference type="EMBL" id="CAG8693077.1"/>
    </source>
</evidence>
<name>A0A9N9EVQ1_9GLOM</name>
<accession>A0A9N9EVQ1</accession>
<evidence type="ECO:0000256" key="1">
    <source>
        <dbReference type="SAM" id="MobiDB-lite"/>
    </source>
</evidence>
<dbReference type="Proteomes" id="UP000789405">
    <property type="component" value="Unassembled WGS sequence"/>
</dbReference>
<gene>
    <name evidence="2" type="ORF">DERYTH_LOCUS12503</name>
</gene>
<sequence>MTKKKKKLVDIPYVCLFFMMIKCTSYKHQHPPKAFVLDKKTYKTCATCLTNKAKTRANKKTISDHNQTIETISLNDLNEYVMELMESLENDMRLSFTIHVDVNMSDQNCNIKSIANMIVNNIEEGDGYSWVSSSPNLQNQHFNEQPLNEQPLNKQPLND</sequence>
<reference evidence="2" key="1">
    <citation type="submission" date="2021-06" db="EMBL/GenBank/DDBJ databases">
        <authorList>
            <person name="Kallberg Y."/>
            <person name="Tangrot J."/>
            <person name="Rosling A."/>
        </authorList>
    </citation>
    <scope>NUCLEOTIDE SEQUENCE</scope>
    <source>
        <strain evidence="2">MA453B</strain>
    </source>
</reference>
<feature type="region of interest" description="Disordered" evidence="1">
    <location>
        <begin position="135"/>
        <end position="159"/>
    </location>
</feature>
<dbReference type="AlphaFoldDB" id="A0A9N9EVQ1"/>
<dbReference type="OrthoDB" id="2433618at2759"/>
<evidence type="ECO:0000313" key="3">
    <source>
        <dbReference type="Proteomes" id="UP000789405"/>
    </source>
</evidence>